<evidence type="ECO:0000256" key="3">
    <source>
        <dbReference type="ARBA" id="ARBA00024327"/>
    </source>
</evidence>
<dbReference type="HAMAP" id="MF_00063">
    <property type="entry name" value="CysH"/>
    <property type="match status" value="1"/>
</dbReference>
<evidence type="ECO:0000256" key="1">
    <source>
        <dbReference type="ARBA" id="ARBA00009732"/>
    </source>
</evidence>
<evidence type="ECO:0000259" key="5">
    <source>
        <dbReference type="Pfam" id="PF01507"/>
    </source>
</evidence>
<dbReference type="NCBIfam" id="TIGR00434">
    <property type="entry name" value="cysH"/>
    <property type="match status" value="1"/>
</dbReference>
<dbReference type="NCBIfam" id="NF002537">
    <property type="entry name" value="PRK02090.1"/>
    <property type="match status" value="1"/>
</dbReference>
<dbReference type="GO" id="GO:0005737">
    <property type="term" value="C:cytoplasm"/>
    <property type="evidence" value="ECO:0007669"/>
    <property type="project" value="UniProtKB-SubCell"/>
</dbReference>
<dbReference type="GO" id="GO:0051539">
    <property type="term" value="F:4 iron, 4 sulfur cluster binding"/>
    <property type="evidence" value="ECO:0007669"/>
    <property type="project" value="UniProtKB-UniRule"/>
</dbReference>
<dbReference type="InterPro" id="IPR014729">
    <property type="entry name" value="Rossmann-like_a/b/a_fold"/>
</dbReference>
<protein>
    <recommendedName>
        <fullName evidence="4">Adenosine 5'-phosphosulfate reductase</fullName>
        <shortName evidence="4">APS reductase</shortName>
        <ecNumber evidence="4">1.8.4.10</ecNumber>
    </recommendedName>
    <alternativeName>
        <fullName evidence="4">5'-adenylylsulfate reductase</fullName>
    </alternativeName>
    <alternativeName>
        <fullName evidence="4">Thioredoxin-dependent 5'-adenylylsulfate reductase</fullName>
    </alternativeName>
</protein>
<dbReference type="Pfam" id="PF01507">
    <property type="entry name" value="PAPS_reduct"/>
    <property type="match status" value="1"/>
</dbReference>
<dbReference type="AlphaFoldDB" id="A0A521F600"/>
<feature type="binding site" evidence="4">
    <location>
        <position position="213"/>
    </location>
    <ligand>
        <name>[4Fe-4S] cluster</name>
        <dbReference type="ChEBI" id="CHEBI:49883"/>
    </ligand>
</feature>
<keyword evidence="2 4" id="KW-0560">Oxidoreductase</keyword>
<sequence length="252" mass="29340">MQEVPEKIPLDFEPTTENLDQLNAYFEKQGHTALLKWGFETFGEKMVLGTGFGPSGVFLIHQLQQHEIDIPVFYIDTHLLFDSTYELKEVLEQKYGIDITRIGTDLTVREQAKKYGDELWKRNPNRCCYIRKVLPLKNYLEDKKAWITGIRRSQSDSRKSARMIEWDAENEVVKINPLVQWNGEEIWYHIDRLDLPYNPMHDEGYPSIGCIPCTSPVYVSKESDDRNGRWDGQQKTECGIHMPANVLNGKEE</sequence>
<keyword evidence="7" id="KW-1185">Reference proteome</keyword>
<comment type="pathway">
    <text evidence="3 4">Sulfur metabolism; hydrogen sulfide biosynthesis; sulfite from sulfate.</text>
</comment>
<dbReference type="EMBL" id="FXTP01000015">
    <property type="protein sequence ID" value="SMO91638.1"/>
    <property type="molecule type" value="Genomic_DNA"/>
</dbReference>
<feature type="domain" description="Phosphoadenosine phosphosulphate reductase" evidence="5">
    <location>
        <begin position="47"/>
        <end position="216"/>
    </location>
</feature>
<dbReference type="GO" id="GO:0019379">
    <property type="term" value="P:sulfate assimilation, phosphoadenylyl sulfate reduction by phosphoadenylyl-sulfate reductase (thioredoxin)"/>
    <property type="evidence" value="ECO:0007669"/>
    <property type="project" value="UniProtKB-UniRule"/>
</dbReference>
<feature type="binding site" evidence="4">
    <location>
        <position position="210"/>
    </location>
    <ligand>
        <name>[4Fe-4S] cluster</name>
        <dbReference type="ChEBI" id="CHEBI:49883"/>
    </ligand>
</feature>
<feature type="binding site" evidence="4">
    <location>
        <position position="127"/>
    </location>
    <ligand>
        <name>[4Fe-4S] cluster</name>
        <dbReference type="ChEBI" id="CHEBI:49883"/>
    </ligand>
</feature>
<dbReference type="PANTHER" id="PTHR46509">
    <property type="entry name" value="PHOSPHOADENOSINE PHOSPHOSULFATE REDUCTASE"/>
    <property type="match status" value="1"/>
</dbReference>
<comment type="cofactor">
    <cofactor evidence="4">
        <name>[4Fe-4S] cluster</name>
        <dbReference type="ChEBI" id="CHEBI:49883"/>
    </cofactor>
    <text evidence="4">Binds 1 [4Fe-4S] cluster per subunit.</text>
</comment>
<comment type="function">
    <text evidence="4">Catalyzes the formation of sulfite from adenosine 5'-phosphosulfate (APS) using thioredoxin as an electron donor.</text>
</comment>
<keyword evidence="4" id="KW-0408">Iron</keyword>
<dbReference type="GO" id="GO:0046872">
    <property type="term" value="F:metal ion binding"/>
    <property type="evidence" value="ECO:0007669"/>
    <property type="project" value="UniProtKB-KW"/>
</dbReference>
<dbReference type="OrthoDB" id="9794018at2"/>
<dbReference type="PIRSF" id="PIRSF000857">
    <property type="entry name" value="PAPS_reductase"/>
    <property type="match status" value="1"/>
</dbReference>
<evidence type="ECO:0000313" key="6">
    <source>
        <dbReference type="EMBL" id="SMO91638.1"/>
    </source>
</evidence>
<dbReference type="GO" id="GO:0004604">
    <property type="term" value="F:phosphoadenylyl-sulfate reductase (thioredoxin) activity"/>
    <property type="evidence" value="ECO:0007669"/>
    <property type="project" value="UniProtKB-UniRule"/>
</dbReference>
<dbReference type="GO" id="GO:0070814">
    <property type="term" value="P:hydrogen sulfide biosynthetic process"/>
    <property type="evidence" value="ECO:0007669"/>
    <property type="project" value="UniProtKB-UniRule"/>
</dbReference>
<dbReference type="Gene3D" id="3.40.50.620">
    <property type="entry name" value="HUPs"/>
    <property type="match status" value="1"/>
</dbReference>
<dbReference type="SUPFAM" id="SSF52402">
    <property type="entry name" value="Adenine nucleotide alpha hydrolases-like"/>
    <property type="match status" value="1"/>
</dbReference>
<evidence type="ECO:0000256" key="4">
    <source>
        <dbReference type="HAMAP-Rule" id="MF_00063"/>
    </source>
</evidence>
<evidence type="ECO:0000256" key="2">
    <source>
        <dbReference type="ARBA" id="ARBA00023002"/>
    </source>
</evidence>
<comment type="catalytic activity">
    <reaction evidence="4">
        <text>[thioredoxin]-disulfide + sulfite + AMP + 2 H(+) = adenosine 5'-phosphosulfate + [thioredoxin]-dithiol</text>
        <dbReference type="Rhea" id="RHEA:21976"/>
        <dbReference type="Rhea" id="RHEA-COMP:10698"/>
        <dbReference type="Rhea" id="RHEA-COMP:10700"/>
        <dbReference type="ChEBI" id="CHEBI:15378"/>
        <dbReference type="ChEBI" id="CHEBI:17359"/>
        <dbReference type="ChEBI" id="CHEBI:29950"/>
        <dbReference type="ChEBI" id="CHEBI:50058"/>
        <dbReference type="ChEBI" id="CHEBI:58243"/>
        <dbReference type="ChEBI" id="CHEBI:456215"/>
        <dbReference type="EC" id="1.8.4.10"/>
    </reaction>
</comment>
<dbReference type="GO" id="GO:0043866">
    <property type="term" value="F:adenylyl-sulfate reductase (thioredoxin) activity"/>
    <property type="evidence" value="ECO:0007669"/>
    <property type="project" value="UniProtKB-EC"/>
</dbReference>
<proteinExistence type="inferred from homology"/>
<comment type="similarity">
    <text evidence="1 4">Belongs to the PAPS reductase family. CysH subfamily.</text>
</comment>
<dbReference type="EC" id="1.8.4.10" evidence="4"/>
<keyword evidence="4" id="KW-0479">Metal-binding</keyword>
<name>A0A521F600_9BACT</name>
<dbReference type="CDD" id="cd23945">
    <property type="entry name" value="PAPS_reductase"/>
    <property type="match status" value="1"/>
</dbReference>
<accession>A0A521F600</accession>
<reference evidence="6 7" key="1">
    <citation type="submission" date="2017-05" db="EMBL/GenBank/DDBJ databases">
        <authorList>
            <person name="Varghese N."/>
            <person name="Submissions S."/>
        </authorList>
    </citation>
    <scope>NUCLEOTIDE SEQUENCE [LARGE SCALE GENOMIC DNA]</scope>
    <source>
        <strain evidence="6 7">DSM 21985</strain>
    </source>
</reference>
<dbReference type="InterPro" id="IPR002500">
    <property type="entry name" value="PAPS_reduct_dom"/>
</dbReference>
<organism evidence="6 7">
    <name type="scientific">Gracilimonas mengyeensis</name>
    <dbReference type="NCBI Taxonomy" id="1302730"/>
    <lineage>
        <taxon>Bacteria</taxon>
        <taxon>Pseudomonadati</taxon>
        <taxon>Balneolota</taxon>
        <taxon>Balneolia</taxon>
        <taxon>Balneolales</taxon>
        <taxon>Balneolaceae</taxon>
        <taxon>Gracilimonas</taxon>
    </lineage>
</organism>
<gene>
    <name evidence="4" type="primary">cysH</name>
    <name evidence="6" type="ORF">SAMN06265219_115104</name>
</gene>
<feature type="active site" description="Nucleophile; cysteine thiosulfonate intermediate" evidence="4">
    <location>
        <position position="238"/>
    </location>
</feature>
<dbReference type="Proteomes" id="UP000317557">
    <property type="component" value="Unassembled WGS sequence"/>
</dbReference>
<keyword evidence="4" id="KW-0963">Cytoplasm</keyword>
<comment type="subcellular location">
    <subcellularLocation>
        <location evidence="4">Cytoplasm</location>
    </subcellularLocation>
</comment>
<dbReference type="PANTHER" id="PTHR46509:SF1">
    <property type="entry name" value="PHOSPHOADENOSINE PHOSPHOSULFATE REDUCTASE"/>
    <property type="match status" value="1"/>
</dbReference>
<keyword evidence="4" id="KW-0411">Iron-sulfur</keyword>
<feature type="binding site" evidence="4">
    <location>
        <position position="128"/>
    </location>
    <ligand>
        <name>[4Fe-4S] cluster</name>
        <dbReference type="ChEBI" id="CHEBI:49883"/>
    </ligand>
</feature>
<dbReference type="InterPro" id="IPR004511">
    <property type="entry name" value="PAPS/APS_Rdtase"/>
</dbReference>
<evidence type="ECO:0000313" key="7">
    <source>
        <dbReference type="Proteomes" id="UP000317557"/>
    </source>
</evidence>